<feature type="compositionally biased region" description="Low complexity" evidence="7">
    <location>
        <begin position="48"/>
        <end position="60"/>
    </location>
</feature>
<dbReference type="EMBL" id="CP048685">
    <property type="protein sequence ID" value="QPJ61819.1"/>
    <property type="molecule type" value="Genomic_DNA"/>
</dbReference>
<dbReference type="Pfam" id="PF01435">
    <property type="entry name" value="Peptidase_M48"/>
    <property type="match status" value="1"/>
</dbReference>
<evidence type="ECO:0000259" key="8">
    <source>
        <dbReference type="Pfam" id="PF01435"/>
    </source>
</evidence>
<keyword evidence="2" id="KW-0479">Metal-binding</keyword>
<proteinExistence type="inferred from homology"/>
<evidence type="ECO:0000256" key="6">
    <source>
        <dbReference type="RuleBase" id="RU003983"/>
    </source>
</evidence>
<sequence>MKKLLISLLAIGITLGLVTASWSINFGDILNETLKPPPKKETAPAPAPEQAAPETSAPAENSKGGGGLIGILESTGAVDKKTSGILRGAGALVQSLQPIGWEEERAIGGSLALEVFKNFGGQYKNDKLQRYVSLVGLSVAGVSDRADIPYHFAILNSNDPNAFATPGGYIFVSAGLLRLVRNEAELAGILGHEVAHVAKRHALKTIERSKTLQGFSQLTTSILDSDPGVLDNIVKEMSATLFTKGLDQNLEYEADKFGMDYAYRVGYNPGGLRDFMKVLGKAQGSHSVLLSTHPTPRSRYGKLNAQAKRYGNVSLAPILSQRYSAETKGNL</sequence>
<dbReference type="PANTHER" id="PTHR22726:SF1">
    <property type="entry name" value="METALLOENDOPEPTIDASE OMA1, MITOCHONDRIAL"/>
    <property type="match status" value="1"/>
</dbReference>
<dbReference type="GO" id="GO:0004222">
    <property type="term" value="F:metalloendopeptidase activity"/>
    <property type="evidence" value="ECO:0007669"/>
    <property type="project" value="InterPro"/>
</dbReference>
<evidence type="ECO:0000313" key="9">
    <source>
        <dbReference type="EMBL" id="QPJ61819.1"/>
    </source>
</evidence>
<evidence type="ECO:0000256" key="1">
    <source>
        <dbReference type="ARBA" id="ARBA00022670"/>
    </source>
</evidence>
<dbReference type="AlphaFoldDB" id="A0A7T0FZY1"/>
<dbReference type="InterPro" id="IPR001915">
    <property type="entry name" value="Peptidase_M48"/>
</dbReference>
<reference evidence="9 10" key="1">
    <citation type="submission" date="2020-02" db="EMBL/GenBank/DDBJ databases">
        <title>Genomic and physiological characterization of two novel Nitrospinaceae genera.</title>
        <authorList>
            <person name="Mueller A.J."/>
            <person name="Jung M.-Y."/>
            <person name="Strachan C.R."/>
            <person name="Herbold C.W."/>
            <person name="Kirkegaard R.H."/>
            <person name="Daims H."/>
        </authorList>
    </citation>
    <scope>NUCLEOTIDE SEQUENCE [LARGE SCALE GENOMIC DNA]</scope>
    <source>
        <strain evidence="9">EB</strain>
    </source>
</reference>
<dbReference type="Proteomes" id="UP000594688">
    <property type="component" value="Chromosome"/>
</dbReference>
<dbReference type="KEGG" id="nli:G3M70_07975"/>
<dbReference type="InterPro" id="IPR051156">
    <property type="entry name" value="Mito/Outer_Membr_Metalloprot"/>
</dbReference>
<feature type="region of interest" description="Disordered" evidence="7">
    <location>
        <begin position="35"/>
        <end position="63"/>
    </location>
</feature>
<evidence type="ECO:0000256" key="7">
    <source>
        <dbReference type="SAM" id="MobiDB-lite"/>
    </source>
</evidence>
<dbReference type="PANTHER" id="PTHR22726">
    <property type="entry name" value="METALLOENDOPEPTIDASE OMA1"/>
    <property type="match status" value="1"/>
</dbReference>
<comment type="similarity">
    <text evidence="6">Belongs to the peptidase M48 family.</text>
</comment>
<evidence type="ECO:0000256" key="4">
    <source>
        <dbReference type="ARBA" id="ARBA00022833"/>
    </source>
</evidence>
<evidence type="ECO:0000256" key="5">
    <source>
        <dbReference type="ARBA" id="ARBA00023049"/>
    </source>
</evidence>
<keyword evidence="4 6" id="KW-0862">Zinc</keyword>
<feature type="domain" description="Peptidase M48" evidence="8">
    <location>
        <begin position="129"/>
        <end position="304"/>
    </location>
</feature>
<dbReference type="GO" id="GO:0016020">
    <property type="term" value="C:membrane"/>
    <property type="evidence" value="ECO:0007669"/>
    <property type="project" value="TreeGrafter"/>
</dbReference>
<evidence type="ECO:0000313" key="10">
    <source>
        <dbReference type="Proteomes" id="UP000594688"/>
    </source>
</evidence>
<dbReference type="Gene3D" id="3.30.2010.10">
    <property type="entry name" value="Metalloproteases ('zincins'), catalytic domain"/>
    <property type="match status" value="1"/>
</dbReference>
<evidence type="ECO:0000256" key="3">
    <source>
        <dbReference type="ARBA" id="ARBA00022801"/>
    </source>
</evidence>
<protein>
    <submittedName>
        <fullName evidence="9">M48 family metalloprotease</fullName>
    </submittedName>
</protein>
<accession>A0A7T0FZY1</accession>
<evidence type="ECO:0000256" key="2">
    <source>
        <dbReference type="ARBA" id="ARBA00022723"/>
    </source>
</evidence>
<organism evidence="9 10">
    <name type="scientific">Candidatus Nitronauta litoralis</name>
    <dbReference type="NCBI Taxonomy" id="2705533"/>
    <lineage>
        <taxon>Bacteria</taxon>
        <taxon>Pseudomonadati</taxon>
        <taxon>Nitrospinota/Tectimicrobiota group</taxon>
        <taxon>Nitrospinota</taxon>
        <taxon>Nitrospinia</taxon>
        <taxon>Nitrospinales</taxon>
        <taxon>Nitrospinaceae</taxon>
        <taxon>Candidatus Nitronauta</taxon>
    </lineage>
</organism>
<dbReference type="GO" id="GO:0051603">
    <property type="term" value="P:proteolysis involved in protein catabolic process"/>
    <property type="evidence" value="ECO:0007669"/>
    <property type="project" value="TreeGrafter"/>
</dbReference>
<gene>
    <name evidence="9" type="ORF">G3M70_07975</name>
</gene>
<keyword evidence="3 6" id="KW-0378">Hydrolase</keyword>
<keyword evidence="1 6" id="KW-0645">Protease</keyword>
<name>A0A7T0FZY1_9BACT</name>
<dbReference type="GO" id="GO:0046872">
    <property type="term" value="F:metal ion binding"/>
    <property type="evidence" value="ECO:0007669"/>
    <property type="project" value="UniProtKB-KW"/>
</dbReference>
<comment type="cofactor">
    <cofactor evidence="6">
        <name>Zn(2+)</name>
        <dbReference type="ChEBI" id="CHEBI:29105"/>
    </cofactor>
    <text evidence="6">Binds 1 zinc ion per subunit.</text>
</comment>
<keyword evidence="5 6" id="KW-0482">Metalloprotease</keyword>